<reference evidence="2 3" key="1">
    <citation type="submission" date="2017-04" db="EMBL/GenBank/DDBJ databases">
        <title>Novel microbial lineages endemic to geothermal iron-oxide mats fill important gaps in the evolutionary history of Archaea.</title>
        <authorList>
            <person name="Jay Z.J."/>
            <person name="Beam J.P."/>
            <person name="Dlakic M."/>
            <person name="Rusch D.B."/>
            <person name="Kozubal M.A."/>
            <person name="Inskeep W.P."/>
        </authorList>
    </citation>
    <scope>NUCLEOTIDE SEQUENCE [LARGE SCALE GENOMIC DNA]</scope>
    <source>
        <strain evidence="2">ECH_B_SAG-C16</strain>
    </source>
</reference>
<keyword evidence="1" id="KW-0472">Membrane</keyword>
<accession>A0A2R6B4A9</accession>
<keyword evidence="1" id="KW-0812">Transmembrane</keyword>
<evidence type="ECO:0000256" key="1">
    <source>
        <dbReference type="SAM" id="Phobius"/>
    </source>
</evidence>
<name>A0A2R6B4A9_9ARCH</name>
<proteinExistence type="predicted"/>
<sequence length="80" mass="8683">MKTTIIASAASLMILGGILIAEAFRSPLTFYSMFDFGVFSLIAGLCLPFASEVERIVDSEWKAGTPSIPRPLMAVKQKDD</sequence>
<organism evidence="2 3">
    <name type="scientific">Candidatus Marsarchaeota G2 archaeon ECH_B_SAG-C16</name>
    <dbReference type="NCBI Taxonomy" id="1978163"/>
    <lineage>
        <taxon>Archaea</taxon>
        <taxon>Candidatus Marsarchaeota</taxon>
        <taxon>Candidatus Marsarchaeota group 2</taxon>
    </lineage>
</organism>
<comment type="caution">
    <text evidence="2">The sequence shown here is derived from an EMBL/GenBank/DDBJ whole genome shotgun (WGS) entry which is preliminary data.</text>
</comment>
<dbReference type="Proteomes" id="UP000240681">
    <property type="component" value="Unassembled WGS sequence"/>
</dbReference>
<evidence type="ECO:0000313" key="3">
    <source>
        <dbReference type="Proteomes" id="UP000240681"/>
    </source>
</evidence>
<evidence type="ECO:0000313" key="2">
    <source>
        <dbReference type="EMBL" id="PSN93412.1"/>
    </source>
</evidence>
<feature type="transmembrane region" description="Helical" evidence="1">
    <location>
        <begin position="33"/>
        <end position="50"/>
    </location>
</feature>
<dbReference type="AlphaFoldDB" id="A0A2R6B4A9"/>
<keyword evidence="1" id="KW-1133">Transmembrane helix</keyword>
<dbReference type="EMBL" id="NEXK01000108">
    <property type="protein sequence ID" value="PSN93412.1"/>
    <property type="molecule type" value="Genomic_DNA"/>
</dbReference>
<gene>
    <name evidence="2" type="ORF">B9Q09_05915</name>
</gene>
<protein>
    <submittedName>
        <fullName evidence="2">Uncharacterized protein</fullName>
    </submittedName>
</protein>